<sequence>MGTTGPGISGKAIMVVEDEYLIALTLEMALSEQGAHVMGPYSSVDAALEALSATPWPDAAVLDINVRERLVFPVAEKLTELDIPFVFATGYDNWTVPAVFSTIRRFEKPTDTDRLIVELSNMLAARDTSGAA</sequence>
<dbReference type="EMBL" id="FNCS01000025">
    <property type="protein sequence ID" value="SDH14948.1"/>
    <property type="molecule type" value="Genomic_DNA"/>
</dbReference>
<reference evidence="3 4" key="1">
    <citation type="submission" date="2016-10" db="EMBL/GenBank/DDBJ databases">
        <authorList>
            <person name="de Groot N.N."/>
        </authorList>
    </citation>
    <scope>NUCLEOTIDE SEQUENCE [LARGE SCALE GENOMIC DNA]</scope>
    <source>
        <strain evidence="3 4">CGMCC 1.10267</strain>
    </source>
</reference>
<dbReference type="Proteomes" id="UP000199495">
    <property type="component" value="Unassembled WGS sequence"/>
</dbReference>
<feature type="modified residue" description="4-aspartylphosphate" evidence="1">
    <location>
        <position position="63"/>
    </location>
</feature>
<dbReference type="InterPro" id="IPR011006">
    <property type="entry name" value="CheY-like_superfamily"/>
</dbReference>
<proteinExistence type="predicted"/>
<dbReference type="AlphaFoldDB" id="A0A1G8A216"/>
<keyword evidence="4" id="KW-1185">Reference proteome</keyword>
<keyword evidence="1" id="KW-0597">Phosphoprotein</keyword>
<evidence type="ECO:0000313" key="4">
    <source>
        <dbReference type="Proteomes" id="UP000199495"/>
    </source>
</evidence>
<feature type="domain" description="Response regulatory" evidence="2">
    <location>
        <begin position="12"/>
        <end position="123"/>
    </location>
</feature>
<dbReference type="GO" id="GO:0000160">
    <property type="term" value="P:phosphorelay signal transduction system"/>
    <property type="evidence" value="ECO:0007669"/>
    <property type="project" value="InterPro"/>
</dbReference>
<dbReference type="RefSeq" id="WP_143009464.1">
    <property type="nucleotide sequence ID" value="NZ_FNCS01000025.1"/>
</dbReference>
<name>A0A1G8A216_9HYPH</name>
<dbReference type="PROSITE" id="PS50110">
    <property type="entry name" value="RESPONSE_REGULATORY"/>
    <property type="match status" value="1"/>
</dbReference>
<dbReference type="Gene3D" id="3.40.50.2300">
    <property type="match status" value="1"/>
</dbReference>
<dbReference type="InterPro" id="IPR001789">
    <property type="entry name" value="Sig_transdc_resp-reg_receiver"/>
</dbReference>
<organism evidence="3 4">
    <name type="scientific">Pelagibacterium luteolum</name>
    <dbReference type="NCBI Taxonomy" id="440168"/>
    <lineage>
        <taxon>Bacteria</taxon>
        <taxon>Pseudomonadati</taxon>
        <taxon>Pseudomonadota</taxon>
        <taxon>Alphaproteobacteria</taxon>
        <taxon>Hyphomicrobiales</taxon>
        <taxon>Devosiaceae</taxon>
        <taxon>Pelagibacterium</taxon>
    </lineage>
</organism>
<accession>A0A1G8A216</accession>
<evidence type="ECO:0000256" key="1">
    <source>
        <dbReference type="PROSITE-ProRule" id="PRU00169"/>
    </source>
</evidence>
<evidence type="ECO:0000313" key="3">
    <source>
        <dbReference type="EMBL" id="SDH14948.1"/>
    </source>
</evidence>
<dbReference type="STRING" id="440168.SAMN04487974_12510"/>
<protein>
    <recommendedName>
        <fullName evidence="2">Response regulatory domain-containing protein</fullName>
    </recommendedName>
</protein>
<gene>
    <name evidence="3" type="ORF">SAMN04487974_12510</name>
</gene>
<dbReference type="OrthoDB" id="582170at2"/>
<evidence type="ECO:0000259" key="2">
    <source>
        <dbReference type="PROSITE" id="PS50110"/>
    </source>
</evidence>
<dbReference type="SUPFAM" id="SSF52172">
    <property type="entry name" value="CheY-like"/>
    <property type="match status" value="1"/>
</dbReference>